<dbReference type="InterPro" id="IPR050699">
    <property type="entry name" value="RNA-DNA_Helicase"/>
</dbReference>
<dbReference type="GO" id="GO:0016787">
    <property type="term" value="F:hydrolase activity"/>
    <property type="evidence" value="ECO:0007669"/>
    <property type="project" value="UniProtKB-KW"/>
</dbReference>
<evidence type="ECO:0000256" key="1">
    <source>
        <dbReference type="ARBA" id="ARBA00022741"/>
    </source>
</evidence>
<keyword evidence="3" id="KW-0347">Helicase</keyword>
<dbReference type="GO" id="GO:0004386">
    <property type="term" value="F:helicase activity"/>
    <property type="evidence" value="ECO:0007669"/>
    <property type="project" value="UniProtKB-KW"/>
</dbReference>
<evidence type="ECO:0000256" key="4">
    <source>
        <dbReference type="ARBA" id="ARBA00022840"/>
    </source>
</evidence>
<dbReference type="PANTHER" id="PTHR12131">
    <property type="entry name" value="ATP-DEPENDENT RNA AND DNA HELICASE"/>
    <property type="match status" value="1"/>
</dbReference>
<dbReference type="SMART" id="SM00490">
    <property type="entry name" value="HELICc"/>
    <property type="match status" value="1"/>
</dbReference>
<accession>A0AA36HD00</accession>
<dbReference type="PROSITE" id="PS51194">
    <property type="entry name" value="HELICASE_CTER"/>
    <property type="match status" value="1"/>
</dbReference>
<dbReference type="GO" id="GO:0000460">
    <property type="term" value="P:maturation of 5.8S rRNA"/>
    <property type="evidence" value="ECO:0007669"/>
    <property type="project" value="TreeGrafter"/>
</dbReference>
<comment type="caution">
    <text evidence="6">The sequence shown here is derived from an EMBL/GenBank/DDBJ whole genome shotgun (WGS) entry which is preliminary data.</text>
</comment>
<evidence type="ECO:0000313" key="7">
    <source>
        <dbReference type="Proteomes" id="UP001176961"/>
    </source>
</evidence>
<keyword evidence="7" id="KW-1185">Reference proteome</keyword>
<evidence type="ECO:0000259" key="5">
    <source>
        <dbReference type="PROSITE" id="PS51194"/>
    </source>
</evidence>
<dbReference type="AlphaFoldDB" id="A0AA36HD00"/>
<dbReference type="InterPro" id="IPR027417">
    <property type="entry name" value="P-loop_NTPase"/>
</dbReference>
<dbReference type="Gene3D" id="3.40.50.300">
    <property type="entry name" value="P-loop containing nucleotide triphosphate hydrolases"/>
    <property type="match status" value="1"/>
</dbReference>
<proteinExistence type="predicted"/>
<keyword evidence="4" id="KW-0067">ATP-binding</keyword>
<dbReference type="GO" id="GO:0005524">
    <property type="term" value="F:ATP binding"/>
    <property type="evidence" value="ECO:0007669"/>
    <property type="project" value="UniProtKB-KW"/>
</dbReference>
<feature type="domain" description="Helicase C-terminal" evidence="5">
    <location>
        <begin position="21"/>
        <end position="178"/>
    </location>
</feature>
<dbReference type="PANTHER" id="PTHR12131:SF7">
    <property type="entry name" value="EXOSOME RNA HELICASE MTR4"/>
    <property type="match status" value="1"/>
</dbReference>
<sequence length="284" mass="32392">MTFRQITSSTEQFVFHAVINYLDSILTHLGSMLSHYVLASIGIKDIDSTFNTAIRVYHSGLLPILKKTVEIFFGKELLKTLFATETFSLGLDMPARTVLLMSARKFDGADNRWITSGEYIRMSGRAGLRGKDDRGFVILMVDHKMSSEDAKQITKVCSDLFGESSCKGSTKLTFSSYNMVLNLLRVEGVNPELMLERSFYQFQNYDPSQVLRRVGFMRLIYFNLSVFPATQEKAIEIENMHLELERDITAFFNMEKQVFMGFSSDSIDENHSLAELQPISERSM</sequence>
<dbReference type="Proteomes" id="UP001176961">
    <property type="component" value="Unassembled WGS sequence"/>
</dbReference>
<keyword evidence="2" id="KW-0378">Hydrolase</keyword>
<evidence type="ECO:0000313" key="6">
    <source>
        <dbReference type="EMBL" id="CAJ0608096.1"/>
    </source>
</evidence>
<protein>
    <recommendedName>
        <fullName evidence="5">Helicase C-terminal domain-containing protein</fullName>
    </recommendedName>
</protein>
<organism evidence="6 7">
    <name type="scientific">Cylicocyclus nassatus</name>
    <name type="common">Nematode worm</name>
    <dbReference type="NCBI Taxonomy" id="53992"/>
    <lineage>
        <taxon>Eukaryota</taxon>
        <taxon>Metazoa</taxon>
        <taxon>Ecdysozoa</taxon>
        <taxon>Nematoda</taxon>
        <taxon>Chromadorea</taxon>
        <taxon>Rhabditida</taxon>
        <taxon>Rhabditina</taxon>
        <taxon>Rhabditomorpha</taxon>
        <taxon>Strongyloidea</taxon>
        <taxon>Strongylidae</taxon>
        <taxon>Cylicocyclus</taxon>
    </lineage>
</organism>
<evidence type="ECO:0000256" key="2">
    <source>
        <dbReference type="ARBA" id="ARBA00022801"/>
    </source>
</evidence>
<keyword evidence="1" id="KW-0547">Nucleotide-binding</keyword>
<evidence type="ECO:0000256" key="3">
    <source>
        <dbReference type="ARBA" id="ARBA00022806"/>
    </source>
</evidence>
<dbReference type="InterPro" id="IPR001650">
    <property type="entry name" value="Helicase_C-like"/>
</dbReference>
<gene>
    <name evidence="6" type="ORF">CYNAS_LOCUS20079</name>
</gene>
<name>A0AA36HD00_CYLNA</name>
<dbReference type="GO" id="GO:0005634">
    <property type="term" value="C:nucleus"/>
    <property type="evidence" value="ECO:0007669"/>
    <property type="project" value="TreeGrafter"/>
</dbReference>
<dbReference type="EMBL" id="CATQJL010000316">
    <property type="protein sequence ID" value="CAJ0608096.1"/>
    <property type="molecule type" value="Genomic_DNA"/>
</dbReference>
<dbReference type="SUPFAM" id="SSF52540">
    <property type="entry name" value="P-loop containing nucleoside triphosphate hydrolases"/>
    <property type="match status" value="1"/>
</dbReference>
<reference evidence="6" key="1">
    <citation type="submission" date="2023-07" db="EMBL/GenBank/DDBJ databases">
        <authorList>
            <consortium name="CYATHOMIX"/>
        </authorList>
    </citation>
    <scope>NUCLEOTIDE SEQUENCE</scope>
    <source>
        <strain evidence="6">N/A</strain>
    </source>
</reference>